<proteinExistence type="predicted"/>
<sequence>MSYQNELFRLLRRRERKKNHKWLNAKTKLDEGTSCGEHYLARRTQTSPLQVSRLLLNSSGTVMNIRNNLVTWP</sequence>
<dbReference type="EMBL" id="PYDT01000001">
    <property type="protein sequence ID" value="THU73948.1"/>
    <property type="molecule type" value="Genomic_DNA"/>
</dbReference>
<accession>A0A4S8KFT3</accession>
<protein>
    <submittedName>
        <fullName evidence="1">Uncharacterized protein</fullName>
    </submittedName>
</protein>
<dbReference type="Proteomes" id="UP000317650">
    <property type="component" value="Chromosome 4"/>
</dbReference>
<dbReference type="AlphaFoldDB" id="A0A4S8KFT3"/>
<name>A0A4S8KFT3_MUSBA</name>
<comment type="caution">
    <text evidence="1">The sequence shown here is derived from an EMBL/GenBank/DDBJ whole genome shotgun (WGS) entry which is preliminary data.</text>
</comment>
<evidence type="ECO:0000313" key="2">
    <source>
        <dbReference type="Proteomes" id="UP000317650"/>
    </source>
</evidence>
<organism evidence="1 2">
    <name type="scientific">Musa balbisiana</name>
    <name type="common">Banana</name>
    <dbReference type="NCBI Taxonomy" id="52838"/>
    <lineage>
        <taxon>Eukaryota</taxon>
        <taxon>Viridiplantae</taxon>
        <taxon>Streptophyta</taxon>
        <taxon>Embryophyta</taxon>
        <taxon>Tracheophyta</taxon>
        <taxon>Spermatophyta</taxon>
        <taxon>Magnoliopsida</taxon>
        <taxon>Liliopsida</taxon>
        <taxon>Zingiberales</taxon>
        <taxon>Musaceae</taxon>
        <taxon>Musa</taxon>
    </lineage>
</organism>
<gene>
    <name evidence="1" type="ORF">C4D60_Mb04t28220</name>
</gene>
<evidence type="ECO:0000313" key="1">
    <source>
        <dbReference type="EMBL" id="THU73948.1"/>
    </source>
</evidence>
<keyword evidence="2" id="KW-1185">Reference proteome</keyword>
<reference evidence="1 2" key="1">
    <citation type="journal article" date="2019" name="Nat. Plants">
        <title>Genome sequencing of Musa balbisiana reveals subgenome evolution and function divergence in polyploid bananas.</title>
        <authorList>
            <person name="Yao X."/>
        </authorList>
    </citation>
    <scope>NUCLEOTIDE SEQUENCE [LARGE SCALE GENOMIC DNA]</scope>
    <source>
        <strain evidence="2">cv. DH-PKW</strain>
        <tissue evidence="1">Leaves</tissue>
    </source>
</reference>